<name>X1QJ18_9ZZZZ</name>
<sequence>MVVNALRMVSADELKYWVAFSGVVGIGRVRISQLKEHFGSLQEA</sequence>
<accession>X1QJ18</accession>
<comment type="caution">
    <text evidence="1">The sequence shown here is derived from an EMBL/GenBank/DDBJ whole genome shotgun (WGS) entry which is preliminary data.</text>
</comment>
<organism evidence="1">
    <name type="scientific">marine sediment metagenome</name>
    <dbReference type="NCBI Taxonomy" id="412755"/>
    <lineage>
        <taxon>unclassified sequences</taxon>
        <taxon>metagenomes</taxon>
        <taxon>ecological metagenomes</taxon>
    </lineage>
</organism>
<reference evidence="1" key="1">
    <citation type="journal article" date="2014" name="Front. Microbiol.">
        <title>High frequency of phylogenetically diverse reductive dehalogenase-homologous genes in deep subseafloor sedimentary metagenomes.</title>
        <authorList>
            <person name="Kawai M."/>
            <person name="Futagami T."/>
            <person name="Toyoda A."/>
            <person name="Takaki Y."/>
            <person name="Nishi S."/>
            <person name="Hori S."/>
            <person name="Arai W."/>
            <person name="Tsubouchi T."/>
            <person name="Morono Y."/>
            <person name="Uchiyama I."/>
            <person name="Ito T."/>
            <person name="Fujiyama A."/>
            <person name="Inagaki F."/>
            <person name="Takami H."/>
        </authorList>
    </citation>
    <scope>NUCLEOTIDE SEQUENCE</scope>
    <source>
        <strain evidence="1">Expedition CK06-06</strain>
    </source>
</reference>
<dbReference type="EMBL" id="BARV01041873">
    <property type="protein sequence ID" value="GAI54821.1"/>
    <property type="molecule type" value="Genomic_DNA"/>
</dbReference>
<proteinExistence type="predicted"/>
<dbReference type="AlphaFoldDB" id="X1QJ18"/>
<gene>
    <name evidence="1" type="ORF">S06H3_63199</name>
</gene>
<evidence type="ECO:0000313" key="1">
    <source>
        <dbReference type="EMBL" id="GAI54821.1"/>
    </source>
</evidence>
<protein>
    <submittedName>
        <fullName evidence="1">Uncharacterized protein</fullName>
    </submittedName>
</protein>
<feature type="non-terminal residue" evidence="1">
    <location>
        <position position="44"/>
    </location>
</feature>